<dbReference type="GO" id="GO:0030160">
    <property type="term" value="F:synaptic receptor adaptor activity"/>
    <property type="evidence" value="ECO:0007669"/>
    <property type="project" value="TreeGrafter"/>
</dbReference>
<dbReference type="PANTHER" id="PTHR24135:SF28">
    <property type="entry name" value="LD13733P"/>
    <property type="match status" value="1"/>
</dbReference>
<dbReference type="Proteomes" id="UP000887563">
    <property type="component" value="Unplaced"/>
</dbReference>
<dbReference type="GO" id="GO:0043197">
    <property type="term" value="C:dendritic spine"/>
    <property type="evidence" value="ECO:0007669"/>
    <property type="project" value="TreeGrafter"/>
</dbReference>
<evidence type="ECO:0000313" key="1">
    <source>
        <dbReference type="Proteomes" id="UP000887563"/>
    </source>
</evidence>
<dbReference type="GO" id="GO:0045211">
    <property type="term" value="C:postsynaptic membrane"/>
    <property type="evidence" value="ECO:0007669"/>
    <property type="project" value="TreeGrafter"/>
</dbReference>
<name>A0A914LF26_MELIC</name>
<reference evidence="2" key="1">
    <citation type="submission" date="2022-11" db="UniProtKB">
        <authorList>
            <consortium name="WormBaseParasite"/>
        </authorList>
    </citation>
    <scope>IDENTIFICATION</scope>
</reference>
<dbReference type="PANTHER" id="PTHR24135">
    <property type="entry name" value="SH3 AND MULTIPLE ANKYRIN REPEAT DOMAINS PROTEIN"/>
    <property type="match status" value="1"/>
</dbReference>
<dbReference type="GO" id="GO:0035255">
    <property type="term" value="F:ionotropic glutamate receptor binding"/>
    <property type="evidence" value="ECO:0007669"/>
    <property type="project" value="TreeGrafter"/>
</dbReference>
<dbReference type="AlphaFoldDB" id="A0A914LF26"/>
<organism evidence="1 2">
    <name type="scientific">Meloidogyne incognita</name>
    <name type="common">Southern root-knot nematode worm</name>
    <name type="synonym">Oxyuris incognita</name>
    <dbReference type="NCBI Taxonomy" id="6306"/>
    <lineage>
        <taxon>Eukaryota</taxon>
        <taxon>Metazoa</taxon>
        <taxon>Ecdysozoa</taxon>
        <taxon>Nematoda</taxon>
        <taxon>Chromadorea</taxon>
        <taxon>Rhabditida</taxon>
        <taxon>Tylenchina</taxon>
        <taxon>Tylenchomorpha</taxon>
        <taxon>Tylenchoidea</taxon>
        <taxon>Meloidogynidae</taxon>
        <taxon>Meloidogyninae</taxon>
        <taxon>Meloidogyne</taxon>
        <taxon>Meloidogyne incognita group</taxon>
    </lineage>
</organism>
<dbReference type="WBParaSite" id="Minc3s00472g12919">
    <property type="protein sequence ID" value="Minc3s00472g12919"/>
    <property type="gene ID" value="Minc3s00472g12919"/>
</dbReference>
<accession>A0A914LF26</accession>
<sequence length="104" mass="12187">MSICKSRLQMSGLQMSYLQVSYDRIKHTNIYGLFLPPCDGRAGKFLLDDRPLLDYPFHDCAPYVALKFKKRVYKMLRLDEKTLRSVHSKSNLRKFSEAVQNKNI</sequence>
<protein>
    <submittedName>
        <fullName evidence="2">Uncharacterized protein</fullName>
    </submittedName>
</protein>
<dbReference type="InterPro" id="IPR051569">
    <property type="entry name" value="SHANK"/>
</dbReference>
<dbReference type="GO" id="GO:0014069">
    <property type="term" value="C:postsynaptic density"/>
    <property type="evidence" value="ECO:0007669"/>
    <property type="project" value="TreeGrafter"/>
</dbReference>
<keyword evidence="1" id="KW-1185">Reference proteome</keyword>
<evidence type="ECO:0000313" key="2">
    <source>
        <dbReference type="WBParaSite" id="Minc3s00472g12919"/>
    </source>
</evidence>
<proteinExistence type="predicted"/>